<protein>
    <submittedName>
        <fullName evidence="2">Uncharacterized protein</fullName>
    </submittedName>
</protein>
<dbReference type="InterPro" id="IPR003774">
    <property type="entry name" value="AlgH-like"/>
</dbReference>
<comment type="caution">
    <text evidence="2">The sequence shown here is derived from an EMBL/GenBank/DDBJ whole genome shotgun (WGS) entry which is preliminary data.</text>
</comment>
<feature type="chain" id="PRO_5035276924" evidence="1">
    <location>
        <begin position="18"/>
        <end position="312"/>
    </location>
</feature>
<dbReference type="Pfam" id="PF02622">
    <property type="entry name" value="DUF179"/>
    <property type="match status" value="1"/>
</dbReference>
<organism evidence="2 3">
    <name type="scientific">Pelagomonas calceolata</name>
    <dbReference type="NCBI Taxonomy" id="35677"/>
    <lineage>
        <taxon>Eukaryota</taxon>
        <taxon>Sar</taxon>
        <taxon>Stramenopiles</taxon>
        <taxon>Ochrophyta</taxon>
        <taxon>Pelagophyceae</taxon>
        <taxon>Pelagomonadales</taxon>
        <taxon>Pelagomonadaceae</taxon>
        <taxon>Pelagomonas</taxon>
    </lineage>
</organism>
<dbReference type="PANTHER" id="PTHR31984">
    <property type="entry name" value="TRANSPORTER, PUTATIVE (DUF179)-RELATED"/>
    <property type="match status" value="1"/>
</dbReference>
<dbReference type="Proteomes" id="UP000789595">
    <property type="component" value="Unassembled WGS sequence"/>
</dbReference>
<gene>
    <name evidence="2" type="ORF">PECAL_5P06320</name>
</gene>
<keyword evidence="1" id="KW-0732">Signal</keyword>
<dbReference type="PANTHER" id="PTHR31984:SF17">
    <property type="entry name" value="TRANSCRIPTIONAL REGULATOR"/>
    <property type="match status" value="1"/>
</dbReference>
<sequence length="312" mass="33521">MQRSPLLALLLAAASHAFIGPAPLRCRVPVSKSDRDGSIDDADEAARVAAFRARLLKGGLDAVAKDVEPTEDDDSDQDPEWARAAEKPRTGVVLIGRKDWFFADKPSGAVKSALKRVGLAADAAQRIPEDRLAGLVPVVLILDGAQPKSEGFSGVLLGRRSGYMMGDLKELYTTGFMLQPLWVGGPTVEDAFSSPIERTVGAPEQGATTGIVAVHPYASETIPGSVRLTDDGLYAGGDWRTASTLVEKGMANPFRFRLFAQATRWQPGELEKEIQGGAWLCADVSTDLLLKDRDRGARPLALDVLEELEKSN</sequence>
<feature type="signal peptide" evidence="1">
    <location>
        <begin position="1"/>
        <end position="17"/>
    </location>
</feature>
<dbReference type="AlphaFoldDB" id="A0A8J2SYA2"/>
<keyword evidence="3" id="KW-1185">Reference proteome</keyword>
<dbReference type="EMBL" id="CAKKNE010000005">
    <property type="protein sequence ID" value="CAH0376077.1"/>
    <property type="molecule type" value="Genomic_DNA"/>
</dbReference>
<accession>A0A8J2SYA2</accession>
<dbReference type="SUPFAM" id="SSF143456">
    <property type="entry name" value="VC0467-like"/>
    <property type="match status" value="1"/>
</dbReference>
<reference evidence="2" key="1">
    <citation type="submission" date="2021-11" db="EMBL/GenBank/DDBJ databases">
        <authorList>
            <consortium name="Genoscope - CEA"/>
            <person name="William W."/>
        </authorList>
    </citation>
    <scope>NUCLEOTIDE SEQUENCE</scope>
</reference>
<evidence type="ECO:0000313" key="3">
    <source>
        <dbReference type="Proteomes" id="UP000789595"/>
    </source>
</evidence>
<dbReference type="OrthoDB" id="272750at2759"/>
<name>A0A8J2SYA2_9STRA</name>
<proteinExistence type="predicted"/>
<evidence type="ECO:0000256" key="1">
    <source>
        <dbReference type="SAM" id="SignalP"/>
    </source>
</evidence>
<dbReference type="Gene3D" id="3.40.1740.10">
    <property type="entry name" value="VC0467-like"/>
    <property type="match status" value="1"/>
</dbReference>
<evidence type="ECO:0000313" key="2">
    <source>
        <dbReference type="EMBL" id="CAH0376077.1"/>
    </source>
</evidence>